<evidence type="ECO:0000313" key="3">
    <source>
        <dbReference type="Proteomes" id="UP000735302"/>
    </source>
</evidence>
<feature type="region of interest" description="Disordered" evidence="1">
    <location>
        <begin position="35"/>
        <end position="88"/>
    </location>
</feature>
<feature type="region of interest" description="Disordered" evidence="1">
    <location>
        <begin position="200"/>
        <end position="262"/>
    </location>
</feature>
<reference evidence="2 3" key="1">
    <citation type="journal article" date="2021" name="Elife">
        <title>Chloroplast acquisition without the gene transfer in kleptoplastic sea slugs, Plakobranchus ocellatus.</title>
        <authorList>
            <person name="Maeda T."/>
            <person name="Takahashi S."/>
            <person name="Yoshida T."/>
            <person name="Shimamura S."/>
            <person name="Takaki Y."/>
            <person name="Nagai Y."/>
            <person name="Toyoda A."/>
            <person name="Suzuki Y."/>
            <person name="Arimoto A."/>
            <person name="Ishii H."/>
            <person name="Satoh N."/>
            <person name="Nishiyama T."/>
            <person name="Hasebe M."/>
            <person name="Maruyama T."/>
            <person name="Minagawa J."/>
            <person name="Obokata J."/>
            <person name="Shigenobu S."/>
        </authorList>
    </citation>
    <scope>NUCLEOTIDE SEQUENCE [LARGE SCALE GENOMIC DNA]</scope>
</reference>
<accession>A0AAV3ZTF8</accession>
<sequence>MKINNDNYYGDRDDEDDDADKLQILIMMMLRKRRRKRRGFRRRRRWQRKRIRPRRSKKKGRRRLRVRRGLRWGQGAGGAGRTRDRNIPADLRADSLSTVPLTKEVKKEKIVGKRRRMSMMMMMMMINNDISLLIVKAKAKQSFKLSVQNQTFSQRNEEEGGGRSSKPVSIFLDIFTHVGGSSLICRHHVCCRRNAPLSLSNGLRQGLNKPRVEGRRPRSNRDRESNGSRTCGSNFPPRDLNPAAKVGVPISRRSARGERAKS</sequence>
<dbReference type="AlphaFoldDB" id="A0AAV3ZTF8"/>
<evidence type="ECO:0000313" key="2">
    <source>
        <dbReference type="EMBL" id="GFN97163.1"/>
    </source>
</evidence>
<organism evidence="2 3">
    <name type="scientific">Plakobranchus ocellatus</name>
    <dbReference type="NCBI Taxonomy" id="259542"/>
    <lineage>
        <taxon>Eukaryota</taxon>
        <taxon>Metazoa</taxon>
        <taxon>Spiralia</taxon>
        <taxon>Lophotrochozoa</taxon>
        <taxon>Mollusca</taxon>
        <taxon>Gastropoda</taxon>
        <taxon>Heterobranchia</taxon>
        <taxon>Euthyneura</taxon>
        <taxon>Panpulmonata</taxon>
        <taxon>Sacoglossa</taxon>
        <taxon>Placobranchoidea</taxon>
        <taxon>Plakobranchidae</taxon>
        <taxon>Plakobranchus</taxon>
    </lineage>
</organism>
<feature type="compositionally biased region" description="Basic and acidic residues" evidence="1">
    <location>
        <begin position="210"/>
        <end position="226"/>
    </location>
</feature>
<feature type="compositionally biased region" description="Basic residues" evidence="1">
    <location>
        <begin position="35"/>
        <end position="70"/>
    </location>
</feature>
<gene>
    <name evidence="2" type="ORF">PoB_002366900</name>
</gene>
<keyword evidence="3" id="KW-1185">Reference proteome</keyword>
<dbReference type="Proteomes" id="UP000735302">
    <property type="component" value="Unassembled WGS sequence"/>
</dbReference>
<comment type="caution">
    <text evidence="2">The sequence shown here is derived from an EMBL/GenBank/DDBJ whole genome shotgun (WGS) entry which is preliminary data.</text>
</comment>
<evidence type="ECO:0000256" key="1">
    <source>
        <dbReference type="SAM" id="MobiDB-lite"/>
    </source>
</evidence>
<proteinExistence type="predicted"/>
<name>A0AAV3ZTF8_9GAST</name>
<protein>
    <submittedName>
        <fullName evidence="2">Uncharacterized protein</fullName>
    </submittedName>
</protein>
<dbReference type="EMBL" id="BLXT01002730">
    <property type="protein sequence ID" value="GFN97163.1"/>
    <property type="molecule type" value="Genomic_DNA"/>
</dbReference>